<dbReference type="NCBIfam" id="TIGR04183">
    <property type="entry name" value="Por_Secre_tail"/>
    <property type="match status" value="1"/>
</dbReference>
<sequence length="1357" mass="132748">MTITITPPPRALFRGRAALARAWALLLGLLAAQAQAQTITFPRAAPFSGTSTSNFTLGGTAQLTAAGTTPLDAAGAGALRLTNAVGNQAGYAIDNLTFGTPNGFSIAFEFFAYGTTSTSGTPAVPAPADGISVFLVDGAGTDPGAGQFAIGATGGSLGYDKKTAAPVSAGVTKGYLGIGLDEYGNYSNPTEGRVGGAGFVPNAVALRGPYDPVTPTNGYAYLAGTGTLGFNLAAGGSARVTAPAAAGYRKAYINVIPVVNAVSGAVTYRITVRIQNGQTLTTTVNNVTVTNPPPTLRVGFAASTGGNNSIHEIRALEIVQAPIANDDLTGTRYNAPVVFSVLANDAVPSGAPAIDPATVDLDPTTVPIDHAYTVPQGTFTVTNTGAVTFTPVGSFSGTFAIPYTVNNLNGNISNPATITVVVTGADVASAVSGPASANPGSTIAYAVTTSNNGQETATNVIPTLQLAVGLTGVGVPTGATYNAVSGVVTFAQATLVAGASVTNTVTVTIPAAAAAGTVYTSTANYAYPSGQAVPDVVPGNNSSAITTTVAGAANIAGACAMPGKDGPVTLNGTAMPNTYYPGLTAAAGNKFLTVGTTPTGNTAAPIAAGDLLLIMQMQGANIDVTSTASYGAVSTTNYTAGQYEYAVAASGVDGAGNLQLAGALGKTYANAGPTGGNTGQRRFQVIRVPQYSSLTIAGTVTGLAWNGTTGGVLAMDVAGQTNFGVGGTLDMSGKGFRGGAGRQSTSSGSTTSALDENTYLTAAGNIHGSKAEGLAGRPLSVYDGTAAQTDAANAYLNGSYGRGAPATGGGGGNNGTTTNKKNFVATADAGGGGGANGGAGKTGANGGANANGGTGGAASTTLTTDRLQLGGGGGAGTNSTATPLQSSGGVGGGLVVVRSGTVVGTGTILANGTAGTSPLATQGGGGGGGAGGTVLLTADSGLGLVSVQAKGGDGGSTAPSGGGGGGGIVYSTAAVTSSVTAGAGGTGGGPGLASTNINLAGSLSGTACAPAPTVALRATTPQVTRSGSGVNPASYVMTVSNTGGGFTGLSAVPALATNSAGLFTYASTTGALLRYADGTTKALVAGTDYTAPTVGATAPAFVLNPLLSVPAGASVEFGFKANIAPAAVNNVAYQSNAAATYLDPQRIIALLTAPATAYTSPGGTLAPDAVTIVAPLPVELTKFTAVAVGADALLNWRTAQELNNHHFDVERSADGQAFQKVGALPGHGTVSTASDYRYTDTGAGALGIGVLYYRLRQVDNNGAWNLTQPVAVAFRRVANAAVAVFPNPTTGQATLDLSGLPAGTYAVQVLDLTGRVVLRYAYQPGPQPLDVRPLASGTYFVRVQGNGVNATLPLLRQ</sequence>
<dbReference type="InterPro" id="IPR001434">
    <property type="entry name" value="OmcB-like_DUF11"/>
</dbReference>
<dbReference type="Gene3D" id="2.60.120.200">
    <property type="match status" value="1"/>
</dbReference>
<protein>
    <submittedName>
        <fullName evidence="5">Repeat protein (TIGR01451 family)</fullName>
    </submittedName>
</protein>
<dbReference type="InterPro" id="IPR013320">
    <property type="entry name" value="ConA-like_dom_sf"/>
</dbReference>
<comment type="caution">
    <text evidence="5">The sequence shown here is derived from an EMBL/GenBank/DDBJ whole genome shotgun (WGS) entry which is preliminary data.</text>
</comment>
<dbReference type="SUPFAM" id="SSF49899">
    <property type="entry name" value="Concanavalin A-like lectins/glucanases"/>
    <property type="match status" value="1"/>
</dbReference>
<evidence type="ECO:0000313" key="5">
    <source>
        <dbReference type="EMBL" id="NRT20038.1"/>
    </source>
</evidence>
<keyword evidence="2" id="KW-0732">Signal</keyword>
<dbReference type="RefSeq" id="WP_173810746.1">
    <property type="nucleotide sequence ID" value="NZ_JABSNP010000013.1"/>
</dbReference>
<keyword evidence="6" id="KW-1185">Reference proteome</keyword>
<feature type="chain" id="PRO_5046954700" evidence="2">
    <location>
        <begin position="37"/>
        <end position="1357"/>
    </location>
</feature>
<feature type="domain" description="Secretion system C-terminal sorting" evidence="4">
    <location>
        <begin position="1284"/>
        <end position="1347"/>
    </location>
</feature>
<reference evidence="5 6" key="1">
    <citation type="submission" date="2020-05" db="EMBL/GenBank/DDBJ databases">
        <title>Genomic Encyclopedia of Type Strains, Phase IV (KMG-V): Genome sequencing to study the core and pangenomes of soil and plant-associated prokaryotes.</title>
        <authorList>
            <person name="Whitman W."/>
        </authorList>
    </citation>
    <scope>NUCLEOTIDE SEQUENCE [LARGE SCALE GENOMIC DNA]</scope>
    <source>
        <strain evidence="5 6">9A</strain>
    </source>
</reference>
<gene>
    <name evidence="5" type="ORF">HNP98_002876</name>
</gene>
<evidence type="ECO:0000313" key="6">
    <source>
        <dbReference type="Proteomes" id="UP000779507"/>
    </source>
</evidence>
<dbReference type="Pfam" id="PF18962">
    <property type="entry name" value="Por_Secre_tail"/>
    <property type="match status" value="1"/>
</dbReference>
<feature type="domain" description="DUF11" evidence="3">
    <location>
        <begin position="434"/>
        <end position="546"/>
    </location>
</feature>
<name>A0ABX2FS65_9BACT</name>
<dbReference type="InterPro" id="IPR026444">
    <property type="entry name" value="Secre_tail"/>
</dbReference>
<feature type="signal peptide" evidence="2">
    <location>
        <begin position="1"/>
        <end position="36"/>
    </location>
</feature>
<evidence type="ECO:0000256" key="2">
    <source>
        <dbReference type="SAM" id="SignalP"/>
    </source>
</evidence>
<dbReference type="EMBL" id="JABSNP010000013">
    <property type="protein sequence ID" value="NRT20038.1"/>
    <property type="molecule type" value="Genomic_DNA"/>
</dbReference>
<proteinExistence type="predicted"/>
<dbReference type="Proteomes" id="UP000779507">
    <property type="component" value="Unassembled WGS sequence"/>
</dbReference>
<organism evidence="5 6">
    <name type="scientific">Hymenobacter caeli</name>
    <dbReference type="NCBI Taxonomy" id="2735894"/>
    <lineage>
        <taxon>Bacteria</taxon>
        <taxon>Pseudomonadati</taxon>
        <taxon>Bacteroidota</taxon>
        <taxon>Cytophagia</taxon>
        <taxon>Cytophagales</taxon>
        <taxon>Hymenobacteraceae</taxon>
        <taxon>Hymenobacter</taxon>
    </lineage>
</organism>
<feature type="compositionally biased region" description="Low complexity" evidence="1">
    <location>
        <begin position="857"/>
        <end position="868"/>
    </location>
</feature>
<evidence type="ECO:0000259" key="3">
    <source>
        <dbReference type="Pfam" id="PF01345"/>
    </source>
</evidence>
<feature type="region of interest" description="Disordered" evidence="1">
    <location>
        <begin position="854"/>
        <end position="888"/>
    </location>
</feature>
<evidence type="ECO:0000256" key="1">
    <source>
        <dbReference type="SAM" id="MobiDB-lite"/>
    </source>
</evidence>
<dbReference type="Pfam" id="PF17963">
    <property type="entry name" value="Big_9"/>
    <property type="match status" value="1"/>
</dbReference>
<dbReference type="Pfam" id="PF01345">
    <property type="entry name" value="DUF11"/>
    <property type="match status" value="1"/>
</dbReference>
<evidence type="ECO:0000259" key="4">
    <source>
        <dbReference type="Pfam" id="PF18962"/>
    </source>
</evidence>
<accession>A0ABX2FS65</accession>